<evidence type="ECO:0000256" key="1">
    <source>
        <dbReference type="ARBA" id="ARBA00022737"/>
    </source>
</evidence>
<gene>
    <name evidence="3" type="ORF">IV203_038032</name>
</gene>
<dbReference type="OrthoDB" id="1427555at2759"/>
<sequence length="827" mass="91278">MRTFLWATNLPANRMATRTLWRWSGVPSKYKSIAPQTKYHHRLLNTTTTASFTTRYSSQDYLAFTLRKDRSFIRPPFSRYFSSLRDKQDWEDDKKRIRKDPYEQAIAELPEGATIHLDFFGEPVTFIGANEKRATTTSSNKGSKGDVASAISALDGFVIGLVSKGKAFVGGGEEQGVRVQAAHSAAIAWADMIRHAVVWNTDAAANGKSAPMLVHVVVAPLFASAGVAYFRHLDELLSQVTRTGVESWCSRISLMELTNRAIARKDDPWLTSREKAHLQALDCLSRQDLRRAMMILYRQVQLCPGDTLALSLLMDISHTLGESNIALRGATAVSAYWDERKGGLLRPSIPGYNTTMAVIALGLAVGGRRNEAETIVERVRSKGEKLAGGMATWALAHILDAEGRTAEGISACSNNDGLVHFEACGFILFDAMLSGYGVRFSLDREERGRGRSGALRLYDNNYESLLDYSGFAQGQLYDIPYRRAPVGWKRSKFEDAKEARAFLADMFGSPERNRETTTADSKEDPSTGEILLQEDATFSLQHSKWEPTLEDVLTWIPPTPQFLADATLLLLRLTLNGTISCENYRWENLRNSWLALLKMNEKYNCGKSGSTCLEFCPLVCVAGSLVADPSVVGKLEGSGGRLAAGLHKMGELLNLGGIDAPSPTANEDDESDEDGNNFLSTVLFRDIVADKQPNFWLPVDDYETKEEWKTVLKLLSSAIDGIYDPTGEGEHDIMEAELSSGFEGWEFDVRPFLEHAVVYAACKCGDYDSLSIARSICSRGVTLRPNSPEEWWRYSIVLGLLGDEVASEDALAASHAMGGGQGARLDN</sequence>
<reference evidence="3" key="2">
    <citation type="submission" date="2021-04" db="EMBL/GenBank/DDBJ databases">
        <authorList>
            <person name="Podell S."/>
        </authorList>
    </citation>
    <scope>NUCLEOTIDE SEQUENCE</scope>
    <source>
        <strain evidence="3">Hildebrandi</strain>
    </source>
</reference>
<dbReference type="EMBL" id="JAGRRH010000009">
    <property type="protein sequence ID" value="KAG7364829.1"/>
    <property type="molecule type" value="Genomic_DNA"/>
</dbReference>
<keyword evidence="1" id="KW-0677">Repeat</keyword>
<proteinExistence type="predicted"/>
<organism evidence="3 4">
    <name type="scientific">Nitzschia inconspicua</name>
    <dbReference type="NCBI Taxonomy" id="303405"/>
    <lineage>
        <taxon>Eukaryota</taxon>
        <taxon>Sar</taxon>
        <taxon>Stramenopiles</taxon>
        <taxon>Ochrophyta</taxon>
        <taxon>Bacillariophyta</taxon>
        <taxon>Bacillariophyceae</taxon>
        <taxon>Bacillariophycidae</taxon>
        <taxon>Bacillariales</taxon>
        <taxon>Bacillariaceae</taxon>
        <taxon>Nitzschia</taxon>
    </lineage>
</organism>
<dbReference type="Proteomes" id="UP000693970">
    <property type="component" value="Unassembled WGS sequence"/>
</dbReference>
<comment type="caution">
    <text evidence="3">The sequence shown here is derived from an EMBL/GenBank/DDBJ whole genome shotgun (WGS) entry which is preliminary data.</text>
</comment>
<evidence type="ECO:0000313" key="3">
    <source>
        <dbReference type="EMBL" id="KAG7364829.1"/>
    </source>
</evidence>
<protein>
    <submittedName>
        <fullName evidence="3">Uncharacterized protein</fullName>
    </submittedName>
</protein>
<name>A0A9K3Q1I7_9STRA</name>
<dbReference type="PANTHER" id="PTHR16263:SF4">
    <property type="entry name" value="TETRATRICOPEPTIDE REPEAT PROTEIN 38"/>
    <property type="match status" value="1"/>
</dbReference>
<dbReference type="AlphaFoldDB" id="A0A9K3Q1I7"/>
<reference evidence="3" key="1">
    <citation type="journal article" date="2021" name="Sci. Rep.">
        <title>Diploid genomic architecture of Nitzschia inconspicua, an elite biomass production diatom.</title>
        <authorList>
            <person name="Oliver A."/>
            <person name="Podell S."/>
            <person name="Pinowska A."/>
            <person name="Traller J.C."/>
            <person name="Smith S.R."/>
            <person name="McClure R."/>
            <person name="Beliaev A."/>
            <person name="Bohutskyi P."/>
            <person name="Hill E.A."/>
            <person name="Rabines A."/>
            <person name="Zheng H."/>
            <person name="Allen L.Z."/>
            <person name="Kuo A."/>
            <person name="Grigoriev I.V."/>
            <person name="Allen A.E."/>
            <person name="Hazlebeck D."/>
            <person name="Allen E.E."/>
        </authorList>
    </citation>
    <scope>NUCLEOTIDE SEQUENCE</scope>
    <source>
        <strain evidence="3">Hildebrandi</strain>
    </source>
</reference>
<evidence type="ECO:0000256" key="2">
    <source>
        <dbReference type="ARBA" id="ARBA00022803"/>
    </source>
</evidence>
<dbReference type="PANTHER" id="PTHR16263">
    <property type="entry name" value="TETRATRICOPEPTIDE REPEAT PROTEIN 38"/>
    <property type="match status" value="1"/>
</dbReference>
<keyword evidence="4" id="KW-1185">Reference proteome</keyword>
<keyword evidence="2" id="KW-0802">TPR repeat</keyword>
<evidence type="ECO:0000313" key="4">
    <source>
        <dbReference type="Proteomes" id="UP000693970"/>
    </source>
</evidence>
<dbReference type="InterPro" id="IPR033891">
    <property type="entry name" value="TTC38"/>
</dbReference>
<accession>A0A9K3Q1I7</accession>